<reference evidence="4" key="1">
    <citation type="journal article" date="2019" name="Int. J. Syst. Evol. Microbiol.">
        <title>The Global Catalogue of Microorganisms (GCM) 10K type strain sequencing project: providing services to taxonomists for standard genome sequencing and annotation.</title>
        <authorList>
            <consortium name="The Broad Institute Genomics Platform"/>
            <consortium name="The Broad Institute Genome Sequencing Center for Infectious Disease"/>
            <person name="Wu L."/>
            <person name="Ma J."/>
        </authorList>
    </citation>
    <scope>NUCLEOTIDE SEQUENCE [LARGE SCALE GENOMIC DNA]</scope>
    <source>
        <strain evidence="4">JCM 3296</strain>
    </source>
</reference>
<keyword evidence="1 2" id="KW-0533">Nickel</keyword>
<sequence>MSRVCVISPFTGLAGDMLLAALVDAGAPLDAIRAAVADTGLTGWDLTVPQVLTRGITARRAVVSVSDDATSRRAEELIAMAGRVRDRTVADIATRTLRAIAEVEGRLHGEDPGEVHLHELGGHDTLVDVVGVAAALRAMDVSTVHCEPLPLGTGEVRTAHGVLPCPAPATAALLEGAVVTGTALRGETVTPTAAALLRALDADYGPPPPMRLTATGYGAGTRTLPDRPNIAVVRLGEVATARVRDLVLLETNLDDVSGEVLGYVVGHLLDRGALDSWVTPAVMKKGRPAHVLHALATPETADEIEGLMFAETGTLGVRRSEVRRTAADRTTDVVHVHGMPVRRKHGPHHGKPEYDDAVAVARQTGLPLRTVLGLATPPNLEGR</sequence>
<protein>
    <recommendedName>
        <fullName evidence="2">Pyridinium-3,5-bisthiocarboxylic acid mononucleotide nickel insertion protein</fullName>
        <shortName evidence="2">P2TMN nickel insertion protein</shortName>
        <ecNumber evidence="2">4.99.1.12</ecNumber>
    </recommendedName>
    <alternativeName>
        <fullName evidence="2">Nickel-pincer cofactor biosynthesis protein LarC</fullName>
    </alternativeName>
</protein>
<dbReference type="EMBL" id="BMRE01000026">
    <property type="protein sequence ID" value="GGU54404.1"/>
    <property type="molecule type" value="Genomic_DNA"/>
</dbReference>
<accession>A0ABQ2UWB6</accession>
<dbReference type="EC" id="4.99.1.12" evidence="2"/>
<evidence type="ECO:0000313" key="4">
    <source>
        <dbReference type="Proteomes" id="UP000649573"/>
    </source>
</evidence>
<comment type="caution">
    <text evidence="3">The sequence shown here is derived from an EMBL/GenBank/DDBJ whole genome shotgun (WGS) entry which is preliminary data.</text>
</comment>
<gene>
    <name evidence="2" type="primary">larC</name>
    <name evidence="3" type="ORF">GCM10010178_53590</name>
</gene>
<organism evidence="3 4">
    <name type="scientific">Lentzea flava</name>
    <dbReference type="NCBI Taxonomy" id="103732"/>
    <lineage>
        <taxon>Bacteria</taxon>
        <taxon>Bacillati</taxon>
        <taxon>Actinomycetota</taxon>
        <taxon>Actinomycetes</taxon>
        <taxon>Pseudonocardiales</taxon>
        <taxon>Pseudonocardiaceae</taxon>
        <taxon>Lentzea</taxon>
    </lineage>
</organism>
<keyword evidence="2" id="KW-0456">Lyase</keyword>
<dbReference type="Pfam" id="PF01969">
    <property type="entry name" value="Ni_insertion"/>
    <property type="match status" value="1"/>
</dbReference>
<dbReference type="Gene3D" id="3.30.70.1380">
    <property type="entry name" value="Transcriptional regulatory protein pf0864 domain like"/>
    <property type="match status" value="1"/>
</dbReference>
<dbReference type="PANTHER" id="PTHR36566">
    <property type="entry name" value="NICKEL INSERTION PROTEIN-RELATED"/>
    <property type="match status" value="1"/>
</dbReference>
<dbReference type="Proteomes" id="UP000649573">
    <property type="component" value="Unassembled WGS sequence"/>
</dbReference>
<dbReference type="HAMAP" id="MF_01074">
    <property type="entry name" value="LarC"/>
    <property type="match status" value="1"/>
</dbReference>
<evidence type="ECO:0000256" key="2">
    <source>
        <dbReference type="HAMAP-Rule" id="MF_01074"/>
    </source>
</evidence>
<dbReference type="PANTHER" id="PTHR36566:SF1">
    <property type="entry name" value="PYRIDINIUM-3,5-BISTHIOCARBOXYLIC ACID MONONUCLEOTIDE NICKEL INSERTION PROTEIN"/>
    <property type="match status" value="1"/>
</dbReference>
<evidence type="ECO:0000313" key="3">
    <source>
        <dbReference type="EMBL" id="GGU54404.1"/>
    </source>
</evidence>
<evidence type="ECO:0000256" key="1">
    <source>
        <dbReference type="ARBA" id="ARBA00022596"/>
    </source>
</evidence>
<dbReference type="RefSeq" id="WP_189256481.1">
    <property type="nucleotide sequence ID" value="NZ_BMRE01000026.1"/>
</dbReference>
<comment type="catalytic activity">
    <reaction evidence="2">
        <text>Ni(II)-pyridinium-3,5-bisthiocarboxylate mononucleotide = pyridinium-3,5-bisthiocarboxylate mononucleotide + Ni(2+)</text>
        <dbReference type="Rhea" id="RHEA:54784"/>
        <dbReference type="ChEBI" id="CHEBI:49786"/>
        <dbReference type="ChEBI" id="CHEBI:137372"/>
        <dbReference type="ChEBI" id="CHEBI:137373"/>
        <dbReference type="EC" id="4.99.1.12"/>
    </reaction>
</comment>
<comment type="function">
    <text evidence="2">Involved in the biosynthesis of a nickel-pincer cofactor ((SCS)Ni(II) pincer complex). Binds Ni(2+), and functions in nickel delivery to pyridinium-3,5-bisthiocarboxylic acid mononucleotide (P2TMN), to form the mature cofactor. Is thus probably required for the activation of nickel-pincer cofactor-dependent enzymes.</text>
</comment>
<dbReference type="NCBIfam" id="TIGR00299">
    <property type="entry name" value="nickel pincer cofactor biosynthesis protein LarC"/>
    <property type="match status" value="1"/>
</dbReference>
<comment type="similarity">
    <text evidence="2">Belongs to the LarC family.</text>
</comment>
<dbReference type="InterPro" id="IPR002822">
    <property type="entry name" value="Ni_insertion"/>
</dbReference>
<name>A0ABQ2UWB6_9PSEU</name>
<keyword evidence="4" id="KW-1185">Reference proteome</keyword>
<proteinExistence type="inferred from homology"/>